<dbReference type="Gene3D" id="3.80.10.10">
    <property type="entry name" value="Ribonuclease Inhibitor"/>
    <property type="match status" value="2"/>
</dbReference>
<dbReference type="EMBL" id="JAXCGZ010005785">
    <property type="protein sequence ID" value="KAK7080801.1"/>
    <property type="molecule type" value="Genomic_DNA"/>
</dbReference>
<proteinExistence type="predicted"/>
<dbReference type="InterPro" id="IPR032675">
    <property type="entry name" value="LRR_dom_sf"/>
</dbReference>
<keyword evidence="1" id="KW-0833">Ubl conjugation pathway</keyword>
<dbReference type="SMART" id="SM00256">
    <property type="entry name" value="FBOX"/>
    <property type="match status" value="1"/>
</dbReference>
<dbReference type="SUPFAM" id="SSF81383">
    <property type="entry name" value="F-box domain"/>
    <property type="match status" value="1"/>
</dbReference>
<dbReference type="InterPro" id="IPR001810">
    <property type="entry name" value="F-box_dom"/>
</dbReference>
<protein>
    <recommendedName>
        <fullName evidence="3">F-box domain-containing protein</fullName>
    </recommendedName>
</protein>
<feature type="compositionally biased region" description="Basic and acidic residues" evidence="2">
    <location>
        <begin position="325"/>
        <end position="343"/>
    </location>
</feature>
<dbReference type="SUPFAM" id="SSF52047">
    <property type="entry name" value="RNI-like"/>
    <property type="match status" value="2"/>
</dbReference>
<name>A0AAN8XDD6_HALRR</name>
<organism evidence="4 5">
    <name type="scientific">Halocaridina rubra</name>
    <name type="common">Hawaiian red shrimp</name>
    <dbReference type="NCBI Taxonomy" id="373956"/>
    <lineage>
        <taxon>Eukaryota</taxon>
        <taxon>Metazoa</taxon>
        <taxon>Ecdysozoa</taxon>
        <taxon>Arthropoda</taxon>
        <taxon>Crustacea</taxon>
        <taxon>Multicrustacea</taxon>
        <taxon>Malacostraca</taxon>
        <taxon>Eumalacostraca</taxon>
        <taxon>Eucarida</taxon>
        <taxon>Decapoda</taxon>
        <taxon>Pleocyemata</taxon>
        <taxon>Caridea</taxon>
        <taxon>Atyoidea</taxon>
        <taxon>Atyidae</taxon>
        <taxon>Halocaridina</taxon>
    </lineage>
</organism>
<feature type="compositionally biased region" description="Basic and acidic residues" evidence="2">
    <location>
        <begin position="391"/>
        <end position="410"/>
    </location>
</feature>
<dbReference type="AlphaFoldDB" id="A0AAN8XDD6"/>
<evidence type="ECO:0000259" key="3">
    <source>
        <dbReference type="PROSITE" id="PS50181"/>
    </source>
</evidence>
<dbReference type="InterPro" id="IPR036047">
    <property type="entry name" value="F-box-like_dom_sf"/>
</dbReference>
<evidence type="ECO:0000256" key="2">
    <source>
        <dbReference type="SAM" id="MobiDB-lite"/>
    </source>
</evidence>
<gene>
    <name evidence="4" type="ORF">SK128_001036</name>
</gene>
<evidence type="ECO:0000313" key="5">
    <source>
        <dbReference type="Proteomes" id="UP001381693"/>
    </source>
</evidence>
<dbReference type="Pfam" id="PF12937">
    <property type="entry name" value="F-box-like"/>
    <property type="match status" value="1"/>
</dbReference>
<sequence>MALFAPASLLDLSDDVLLLIFSYLKAWDLIQVAETCERFSKVARDKSLWTNADFSGGCLSLQQLRRWQVFLRPTTRRLVLRGFRRKFAGTPRWKTPLISASVLESIGAKCPDLDELVICEALVDAKKIKIKDFLPVTSVTKFSLIDCEFFNLPTPSVEGSYFKRAHKILPRLEHLKITKCGWIDDYDIMVLSKCDTLKSLVLRNVPKVGREMAHIALGFRFGFQNLEDLDLRGTSLEDHEVLSVVQNGNLKALYLGPVGAVKRLPRESCRIPNIVMPDPRRQEERHQVVVINVGANGPNWLQVNDEELDGMGLQWVRNAPFVQQQRREEEDEDRHYFIGRDGRPLGLEGDNAGQHRGENDGRDENVEDRNDLNSEQNRRQPVSPKAGGAKLCDDNEQTGKSKESNERENVMNKIKEEDGEHEEEEEEDAALQGGFDIINDDDEINDHLQQESHHLPDDGLTDNLIRAFGDKTKQLHTLVLAGCAITDNGLQDVIRLIPSLKFLDITNTKVTSAAVQEARVARPECIIIGGGTRIVRQNDR</sequence>
<keyword evidence="5" id="KW-1185">Reference proteome</keyword>
<evidence type="ECO:0000313" key="4">
    <source>
        <dbReference type="EMBL" id="KAK7080801.1"/>
    </source>
</evidence>
<accession>A0AAN8XDD6</accession>
<dbReference type="PANTHER" id="PTHR13318">
    <property type="entry name" value="PARTNER OF PAIRED, ISOFORM B-RELATED"/>
    <property type="match status" value="1"/>
</dbReference>
<dbReference type="Proteomes" id="UP001381693">
    <property type="component" value="Unassembled WGS sequence"/>
</dbReference>
<feature type="compositionally biased region" description="Basic and acidic residues" evidence="2">
    <location>
        <begin position="353"/>
        <end position="378"/>
    </location>
</feature>
<dbReference type="PROSITE" id="PS50181">
    <property type="entry name" value="FBOX"/>
    <property type="match status" value="1"/>
</dbReference>
<feature type="domain" description="F-box" evidence="3">
    <location>
        <begin position="6"/>
        <end position="52"/>
    </location>
</feature>
<evidence type="ECO:0000256" key="1">
    <source>
        <dbReference type="ARBA" id="ARBA00022786"/>
    </source>
</evidence>
<reference evidence="4 5" key="1">
    <citation type="submission" date="2023-11" db="EMBL/GenBank/DDBJ databases">
        <title>Halocaridina rubra genome assembly.</title>
        <authorList>
            <person name="Smith C."/>
        </authorList>
    </citation>
    <scope>NUCLEOTIDE SEQUENCE [LARGE SCALE GENOMIC DNA]</scope>
    <source>
        <strain evidence="4">EP-1</strain>
        <tissue evidence="4">Whole</tissue>
    </source>
</reference>
<dbReference type="Gene3D" id="1.20.1280.50">
    <property type="match status" value="1"/>
</dbReference>
<dbReference type="SMART" id="SM00367">
    <property type="entry name" value="LRR_CC"/>
    <property type="match status" value="3"/>
</dbReference>
<dbReference type="GO" id="GO:0019005">
    <property type="term" value="C:SCF ubiquitin ligase complex"/>
    <property type="evidence" value="ECO:0007669"/>
    <property type="project" value="TreeGrafter"/>
</dbReference>
<comment type="caution">
    <text evidence="4">The sequence shown here is derived from an EMBL/GenBank/DDBJ whole genome shotgun (WGS) entry which is preliminary data.</text>
</comment>
<dbReference type="GO" id="GO:0031146">
    <property type="term" value="P:SCF-dependent proteasomal ubiquitin-dependent protein catabolic process"/>
    <property type="evidence" value="ECO:0007669"/>
    <property type="project" value="TreeGrafter"/>
</dbReference>
<dbReference type="InterPro" id="IPR006553">
    <property type="entry name" value="Leu-rich_rpt_Cys-con_subtyp"/>
</dbReference>
<feature type="region of interest" description="Disordered" evidence="2">
    <location>
        <begin position="323"/>
        <end position="410"/>
    </location>
</feature>